<gene>
    <name evidence="1" type="ORF">LOK49_LG13G00286</name>
</gene>
<comment type="caution">
    <text evidence="1">The sequence shown here is derived from an EMBL/GenBank/DDBJ whole genome shotgun (WGS) entry which is preliminary data.</text>
</comment>
<organism evidence="1 2">
    <name type="scientific">Camellia lanceoleosa</name>
    <dbReference type="NCBI Taxonomy" id="1840588"/>
    <lineage>
        <taxon>Eukaryota</taxon>
        <taxon>Viridiplantae</taxon>
        <taxon>Streptophyta</taxon>
        <taxon>Embryophyta</taxon>
        <taxon>Tracheophyta</taxon>
        <taxon>Spermatophyta</taxon>
        <taxon>Magnoliopsida</taxon>
        <taxon>eudicotyledons</taxon>
        <taxon>Gunneridae</taxon>
        <taxon>Pentapetalae</taxon>
        <taxon>asterids</taxon>
        <taxon>Ericales</taxon>
        <taxon>Theaceae</taxon>
        <taxon>Camellia</taxon>
    </lineage>
</organism>
<reference evidence="1 2" key="1">
    <citation type="journal article" date="2022" name="Plant J.">
        <title>Chromosome-level genome of Camellia lanceoleosa provides a valuable resource for understanding genome evolution and self-incompatibility.</title>
        <authorList>
            <person name="Gong W."/>
            <person name="Xiao S."/>
            <person name="Wang L."/>
            <person name="Liao Z."/>
            <person name="Chang Y."/>
            <person name="Mo W."/>
            <person name="Hu G."/>
            <person name="Li W."/>
            <person name="Zhao G."/>
            <person name="Zhu H."/>
            <person name="Hu X."/>
            <person name="Ji K."/>
            <person name="Xiang X."/>
            <person name="Song Q."/>
            <person name="Yuan D."/>
            <person name="Jin S."/>
            <person name="Zhang L."/>
        </authorList>
    </citation>
    <scope>NUCLEOTIDE SEQUENCE [LARGE SCALE GENOMIC DNA]</scope>
    <source>
        <strain evidence="1">SQ_2022a</strain>
    </source>
</reference>
<accession>A0ACC0FGC6</accession>
<keyword evidence="2" id="KW-1185">Reference proteome</keyword>
<evidence type="ECO:0000313" key="1">
    <source>
        <dbReference type="EMBL" id="KAI7987584.1"/>
    </source>
</evidence>
<dbReference type="EMBL" id="CM045771">
    <property type="protein sequence ID" value="KAI7987584.1"/>
    <property type="molecule type" value="Genomic_DNA"/>
</dbReference>
<proteinExistence type="predicted"/>
<sequence>MSGYTIYKTRWSRWEETRWKAKDDGVTRIKDFSLALDAPFVEETNAFLIMKRAPPCNWGWLFWSGEDDPRQRPPPPPSFSGNLQNHTDIINETLIAANPQFIEALKNLL</sequence>
<name>A0ACC0FGC6_9ERIC</name>
<protein>
    <submittedName>
        <fullName evidence="1">Uncharacterized protein</fullName>
    </submittedName>
</protein>
<evidence type="ECO:0000313" key="2">
    <source>
        <dbReference type="Proteomes" id="UP001060215"/>
    </source>
</evidence>
<dbReference type="Proteomes" id="UP001060215">
    <property type="component" value="Chromosome 14"/>
</dbReference>